<dbReference type="Proteomes" id="UP000595437">
    <property type="component" value="Chromosome 11"/>
</dbReference>
<sequence>MGGPHTSFDSSLNYDDDITQSTLHTDSGRKKRAHTDEMLFTSDEEDNTEETEGDPWPYLNQFFVLKKAVKNKRGRTNMLYTCLNCSSEKKHKQYPPTPPRGEI</sequence>
<keyword evidence="3" id="KW-1185">Reference proteome</keyword>
<dbReference type="EMBL" id="CP045900">
    <property type="protein sequence ID" value="QQP41961.1"/>
    <property type="molecule type" value="Genomic_DNA"/>
</dbReference>
<protein>
    <submittedName>
        <fullName evidence="2">Uncharacterized protein</fullName>
    </submittedName>
</protein>
<feature type="region of interest" description="Disordered" evidence="1">
    <location>
        <begin position="1"/>
        <end position="55"/>
    </location>
</feature>
<proteinExistence type="predicted"/>
<accession>A0A7T8H2J2</accession>
<organism evidence="2 3">
    <name type="scientific">Caligus rogercresseyi</name>
    <name type="common">Sea louse</name>
    <dbReference type="NCBI Taxonomy" id="217165"/>
    <lineage>
        <taxon>Eukaryota</taxon>
        <taxon>Metazoa</taxon>
        <taxon>Ecdysozoa</taxon>
        <taxon>Arthropoda</taxon>
        <taxon>Crustacea</taxon>
        <taxon>Multicrustacea</taxon>
        <taxon>Hexanauplia</taxon>
        <taxon>Copepoda</taxon>
        <taxon>Siphonostomatoida</taxon>
        <taxon>Caligidae</taxon>
        <taxon>Caligus</taxon>
    </lineage>
</organism>
<feature type="compositionally biased region" description="Polar residues" evidence="1">
    <location>
        <begin position="7"/>
        <end position="25"/>
    </location>
</feature>
<feature type="compositionally biased region" description="Acidic residues" evidence="1">
    <location>
        <begin position="42"/>
        <end position="53"/>
    </location>
</feature>
<name>A0A7T8H2J2_CALRO</name>
<gene>
    <name evidence="2" type="ORF">FKW44_016482</name>
</gene>
<evidence type="ECO:0000313" key="3">
    <source>
        <dbReference type="Proteomes" id="UP000595437"/>
    </source>
</evidence>
<dbReference type="AlphaFoldDB" id="A0A7T8H2J2"/>
<reference evidence="3" key="1">
    <citation type="submission" date="2021-01" db="EMBL/GenBank/DDBJ databases">
        <title>Caligus Genome Assembly.</title>
        <authorList>
            <person name="Gallardo-Escarate C."/>
        </authorList>
    </citation>
    <scope>NUCLEOTIDE SEQUENCE [LARGE SCALE GENOMIC DNA]</scope>
</reference>
<evidence type="ECO:0000313" key="2">
    <source>
        <dbReference type="EMBL" id="QQP41961.1"/>
    </source>
</evidence>
<evidence type="ECO:0000256" key="1">
    <source>
        <dbReference type="SAM" id="MobiDB-lite"/>
    </source>
</evidence>